<reference evidence="6" key="1">
    <citation type="submission" date="2014-12" db="EMBL/GenBank/DDBJ databases">
        <title>Insight into the proteome of Arion vulgaris.</title>
        <authorList>
            <person name="Aradska J."/>
            <person name="Bulat T."/>
            <person name="Smidak R."/>
            <person name="Sarate P."/>
            <person name="Gangsoo J."/>
            <person name="Sialana F."/>
            <person name="Bilban M."/>
            <person name="Lubec G."/>
        </authorList>
    </citation>
    <scope>NUCLEOTIDE SEQUENCE</scope>
    <source>
        <tissue evidence="6">Skin</tissue>
    </source>
</reference>
<sequence>MEMNTNSIEDLTQHFLRKLSILKNAVILSNATADQSFLDVKYSLAELLDRVKLLLRSMRRDVDIAKEQLQGYEDMKIKYCDFIQHLQFAITNIPLKLATKKCLHGQLIPQVIATDQCRMDYHLKSNVHQTTRSCNYLDFLTVYEFEAIPKYMKGRLTYEKMNTIIEQLDKVFSEKYQVLKQKTASLSDVNRKRVELFRVQENKDTEGIPFVTEKDITDLSSMKVDNSVRNMMTILRHCNILQEIRGGGYVRFAIASRF</sequence>
<evidence type="ECO:0000256" key="5">
    <source>
        <dbReference type="SAM" id="Coils"/>
    </source>
</evidence>
<accession>A0A0B6ZGH2</accession>
<protein>
    <recommendedName>
        <fullName evidence="3">SKA complex subunit 1</fullName>
    </recommendedName>
    <alternativeName>
        <fullName evidence="4">Spindle and kinetochore-associated protein 1</fullName>
    </alternativeName>
</protein>
<dbReference type="GO" id="GO:0051301">
    <property type="term" value="P:cell division"/>
    <property type="evidence" value="ECO:0007669"/>
    <property type="project" value="InterPro"/>
</dbReference>
<dbReference type="Pfam" id="PF07160">
    <property type="entry name" value="SKA1"/>
    <property type="match status" value="1"/>
</dbReference>
<dbReference type="GO" id="GO:0000278">
    <property type="term" value="P:mitotic cell cycle"/>
    <property type="evidence" value="ECO:0007669"/>
    <property type="project" value="TreeGrafter"/>
</dbReference>
<dbReference type="PANTHER" id="PTHR28573">
    <property type="entry name" value="SPINDLE AND KINETOCHORE-ASSOCIATED PROTEIN 1"/>
    <property type="match status" value="1"/>
</dbReference>
<dbReference type="EMBL" id="HACG01020627">
    <property type="protein sequence ID" value="CEK67492.1"/>
    <property type="molecule type" value="Transcribed_RNA"/>
</dbReference>
<evidence type="ECO:0000256" key="1">
    <source>
        <dbReference type="ARBA" id="ARBA00006836"/>
    </source>
</evidence>
<gene>
    <name evidence="6" type="primary">ORF62829</name>
</gene>
<evidence type="ECO:0000256" key="3">
    <source>
        <dbReference type="ARBA" id="ARBA00047182"/>
    </source>
</evidence>
<dbReference type="GO" id="GO:0072686">
    <property type="term" value="C:mitotic spindle"/>
    <property type="evidence" value="ECO:0007669"/>
    <property type="project" value="TreeGrafter"/>
</dbReference>
<feature type="coiled-coil region" evidence="5">
    <location>
        <begin position="48"/>
        <end position="75"/>
    </location>
</feature>
<dbReference type="InterPro" id="IPR009829">
    <property type="entry name" value="SKA1"/>
</dbReference>
<dbReference type="AlphaFoldDB" id="A0A0B6ZGH2"/>
<evidence type="ECO:0000256" key="2">
    <source>
        <dbReference type="ARBA" id="ARBA00023054"/>
    </source>
</evidence>
<dbReference type="FunFam" id="1.10.10.1890:FF:000002">
    <property type="entry name" value="Spindle and kinetochore-associated protein 1"/>
    <property type="match status" value="1"/>
</dbReference>
<name>A0A0B6ZGH2_9EUPU</name>
<evidence type="ECO:0000313" key="6">
    <source>
        <dbReference type="EMBL" id="CEK67492.1"/>
    </source>
</evidence>
<comment type="similarity">
    <text evidence="1">Belongs to the SKA1 family.</text>
</comment>
<organism evidence="6">
    <name type="scientific">Arion vulgaris</name>
    <dbReference type="NCBI Taxonomy" id="1028688"/>
    <lineage>
        <taxon>Eukaryota</taxon>
        <taxon>Metazoa</taxon>
        <taxon>Spiralia</taxon>
        <taxon>Lophotrochozoa</taxon>
        <taxon>Mollusca</taxon>
        <taxon>Gastropoda</taxon>
        <taxon>Heterobranchia</taxon>
        <taxon>Euthyneura</taxon>
        <taxon>Panpulmonata</taxon>
        <taxon>Eupulmonata</taxon>
        <taxon>Stylommatophora</taxon>
        <taxon>Helicina</taxon>
        <taxon>Arionoidea</taxon>
        <taxon>Arionidae</taxon>
        <taxon>Arion</taxon>
    </lineage>
</organism>
<dbReference type="GO" id="GO:0007059">
    <property type="term" value="P:chromosome segregation"/>
    <property type="evidence" value="ECO:0007669"/>
    <property type="project" value="InterPro"/>
</dbReference>
<evidence type="ECO:0000256" key="4">
    <source>
        <dbReference type="ARBA" id="ARBA00047202"/>
    </source>
</evidence>
<dbReference type="GO" id="GO:0005876">
    <property type="term" value="C:spindle microtubule"/>
    <property type="evidence" value="ECO:0007669"/>
    <property type="project" value="TreeGrafter"/>
</dbReference>
<proteinExistence type="inferred from homology"/>
<dbReference type="GO" id="GO:0000940">
    <property type="term" value="C:outer kinetochore"/>
    <property type="evidence" value="ECO:0007669"/>
    <property type="project" value="TreeGrafter"/>
</dbReference>
<dbReference type="PANTHER" id="PTHR28573:SF1">
    <property type="entry name" value="SPINDLE AND KINETOCHORE-ASSOCIATED PROTEIN 1"/>
    <property type="match status" value="1"/>
</dbReference>
<keyword evidence="2 5" id="KW-0175">Coiled coil</keyword>
<dbReference type="GO" id="GO:0031110">
    <property type="term" value="P:regulation of microtubule polymerization or depolymerization"/>
    <property type="evidence" value="ECO:0007669"/>
    <property type="project" value="TreeGrafter"/>
</dbReference>
<dbReference type="InterPro" id="IPR042031">
    <property type="entry name" value="SKA1_MBD_sf"/>
</dbReference>
<dbReference type="Gene3D" id="1.10.10.1890">
    <property type="entry name" value="Ska1 microtubule binding domain-like"/>
    <property type="match status" value="1"/>
</dbReference>
<dbReference type="GO" id="GO:0008017">
    <property type="term" value="F:microtubule binding"/>
    <property type="evidence" value="ECO:0007669"/>
    <property type="project" value="InterPro"/>
</dbReference>